<accession>A0A251PHJ1</accession>
<dbReference type="Proteomes" id="UP000006882">
    <property type="component" value="Chromosome G4"/>
</dbReference>
<protein>
    <submittedName>
        <fullName evidence="2">Uncharacterized protein</fullName>
    </submittedName>
</protein>
<feature type="transmembrane region" description="Helical" evidence="1">
    <location>
        <begin position="49"/>
        <end position="68"/>
    </location>
</feature>
<keyword evidence="3" id="KW-1185">Reference proteome</keyword>
<dbReference type="PANTHER" id="PTHR36063">
    <property type="entry name" value="ARABIDOPSIS THALIANA GENOMIC DNA, CHROMOSOME 5, P1 CLONE:MOK16"/>
    <property type="match status" value="1"/>
</dbReference>
<dbReference type="EMBL" id="CM007654">
    <property type="protein sequence ID" value="ONI11046.1"/>
    <property type="molecule type" value="Genomic_DNA"/>
</dbReference>
<organism evidence="2 3">
    <name type="scientific">Prunus persica</name>
    <name type="common">Peach</name>
    <name type="synonym">Amygdalus persica</name>
    <dbReference type="NCBI Taxonomy" id="3760"/>
    <lineage>
        <taxon>Eukaryota</taxon>
        <taxon>Viridiplantae</taxon>
        <taxon>Streptophyta</taxon>
        <taxon>Embryophyta</taxon>
        <taxon>Tracheophyta</taxon>
        <taxon>Spermatophyta</taxon>
        <taxon>Magnoliopsida</taxon>
        <taxon>eudicotyledons</taxon>
        <taxon>Gunneridae</taxon>
        <taxon>Pentapetalae</taxon>
        <taxon>rosids</taxon>
        <taxon>fabids</taxon>
        <taxon>Rosales</taxon>
        <taxon>Rosaceae</taxon>
        <taxon>Amygdaloideae</taxon>
        <taxon>Amygdaleae</taxon>
        <taxon>Prunus</taxon>
    </lineage>
</organism>
<dbReference type="AlphaFoldDB" id="A0A251PHJ1"/>
<proteinExistence type="predicted"/>
<keyword evidence="1" id="KW-0812">Transmembrane</keyword>
<dbReference type="Gramene" id="ONI11046">
    <property type="protein sequence ID" value="ONI11046"/>
    <property type="gene ID" value="PRUPE_4G084500"/>
</dbReference>
<gene>
    <name evidence="2" type="ORF">PRUPE_4G084500</name>
</gene>
<name>A0A251PHJ1_PRUPE</name>
<evidence type="ECO:0000313" key="3">
    <source>
        <dbReference type="Proteomes" id="UP000006882"/>
    </source>
</evidence>
<keyword evidence="1" id="KW-1133">Transmembrane helix</keyword>
<evidence type="ECO:0000256" key="1">
    <source>
        <dbReference type="SAM" id="Phobius"/>
    </source>
</evidence>
<sequence>MGKRFKNMQNWGEVAPAALSRKSSRVLTKLETIIEEGSESSFEGGQKGMSLYVLPLLLTGFMYIMLYTDVA</sequence>
<keyword evidence="1" id="KW-0472">Membrane</keyword>
<reference evidence="2 3" key="1">
    <citation type="journal article" date="2013" name="Nat. Genet.">
        <title>The high-quality draft genome of peach (Prunus persica) identifies unique patterns of genetic diversity, domestication and genome evolution.</title>
        <authorList>
            <consortium name="International Peach Genome Initiative"/>
            <person name="Verde I."/>
            <person name="Abbott A.G."/>
            <person name="Scalabrin S."/>
            <person name="Jung S."/>
            <person name="Shu S."/>
            <person name="Marroni F."/>
            <person name="Zhebentyayeva T."/>
            <person name="Dettori M.T."/>
            <person name="Grimwood J."/>
            <person name="Cattonaro F."/>
            <person name="Zuccolo A."/>
            <person name="Rossini L."/>
            <person name="Jenkins J."/>
            <person name="Vendramin E."/>
            <person name="Meisel L.A."/>
            <person name="Decroocq V."/>
            <person name="Sosinski B."/>
            <person name="Prochnik S."/>
            <person name="Mitros T."/>
            <person name="Policriti A."/>
            <person name="Cipriani G."/>
            <person name="Dondini L."/>
            <person name="Ficklin S."/>
            <person name="Goodstein D.M."/>
            <person name="Xuan P."/>
            <person name="Del Fabbro C."/>
            <person name="Aramini V."/>
            <person name="Copetti D."/>
            <person name="Gonzalez S."/>
            <person name="Horner D.S."/>
            <person name="Falchi R."/>
            <person name="Lucas S."/>
            <person name="Mica E."/>
            <person name="Maldonado J."/>
            <person name="Lazzari B."/>
            <person name="Bielenberg D."/>
            <person name="Pirona R."/>
            <person name="Miculan M."/>
            <person name="Barakat A."/>
            <person name="Testolin R."/>
            <person name="Stella A."/>
            <person name="Tartarini S."/>
            <person name="Tonutti P."/>
            <person name="Arus P."/>
            <person name="Orellana A."/>
            <person name="Wells C."/>
            <person name="Main D."/>
            <person name="Vizzotto G."/>
            <person name="Silva H."/>
            <person name="Salamini F."/>
            <person name="Schmutz J."/>
            <person name="Morgante M."/>
            <person name="Rokhsar D.S."/>
        </authorList>
    </citation>
    <scope>NUCLEOTIDE SEQUENCE [LARGE SCALE GENOMIC DNA]</scope>
    <source>
        <strain evidence="3">cv. Nemared</strain>
    </source>
</reference>
<evidence type="ECO:0000313" key="2">
    <source>
        <dbReference type="EMBL" id="ONI11046.1"/>
    </source>
</evidence>
<dbReference type="PANTHER" id="PTHR36063:SF8">
    <property type="entry name" value="GENOME ASSEMBLY, CHROMOSOME: A06"/>
    <property type="match status" value="1"/>
</dbReference>